<proteinExistence type="predicted"/>
<dbReference type="InterPro" id="IPR046342">
    <property type="entry name" value="CBS_dom_sf"/>
</dbReference>
<keyword evidence="1" id="KW-0677">Repeat</keyword>
<reference evidence="4 5" key="1">
    <citation type="submission" date="2014-07" db="EMBL/GenBank/DDBJ databases">
        <title>Comparative analysis of Nitrosococcus oceani genome inventories of strains from Pacific and Atlantic gyres.</title>
        <authorList>
            <person name="Lim C.K."/>
            <person name="Wang L."/>
            <person name="Sayavedra-Soto L.A."/>
            <person name="Klotz M.G."/>
        </authorList>
    </citation>
    <scope>NUCLEOTIDE SEQUENCE [LARGE SCALE GENOMIC DNA]</scope>
    <source>
        <strain evidence="4 5">C-27</strain>
    </source>
</reference>
<dbReference type="PANTHER" id="PTHR48108:SF34">
    <property type="entry name" value="CBS DOMAIN-CONTAINING PROTEIN YHCV"/>
    <property type="match status" value="1"/>
</dbReference>
<evidence type="ECO:0000256" key="1">
    <source>
        <dbReference type="ARBA" id="ARBA00022737"/>
    </source>
</evidence>
<sequence length="286" mass="31103">MPLYWYRRPRLVVLSSKSSVLEAARAMENNSIGAIVVQDHGRIVGIVTDRDLAVRALGHKLDPENTAITEVMTPSPLMLTLADSREEAIALMQQGNVRRIPLSENNRVVGMVTLDDLLLDEAAPLEELAAIVQAQIGEGGPTESPRSPARRRSLARAEATLSRLINAVQTETGLEDRQQARIAVETILALLVRRVTPGEAKDLIAQLPSLLQSPLRALQPGPDKSITRETAITELSQQLGLDTARAEEVIGTIAKAISPGQVEDLRRQLPEDLRSLLVLPDPIDTA</sequence>
<evidence type="ECO:0000256" key="2">
    <source>
        <dbReference type="PROSITE-ProRule" id="PRU00703"/>
    </source>
</evidence>
<organism evidence="4 5">
    <name type="scientific">Nitrosococcus oceani C-27</name>
    <dbReference type="NCBI Taxonomy" id="314279"/>
    <lineage>
        <taxon>Bacteria</taxon>
        <taxon>Pseudomonadati</taxon>
        <taxon>Pseudomonadota</taxon>
        <taxon>Gammaproteobacteria</taxon>
        <taxon>Chromatiales</taxon>
        <taxon>Chromatiaceae</taxon>
        <taxon>Nitrosococcus</taxon>
    </lineage>
</organism>
<dbReference type="PROSITE" id="PS51371">
    <property type="entry name" value="CBS"/>
    <property type="match status" value="2"/>
</dbReference>
<feature type="domain" description="CBS" evidence="3">
    <location>
        <begin position="7"/>
        <end position="64"/>
    </location>
</feature>
<dbReference type="Gene3D" id="3.10.580.10">
    <property type="entry name" value="CBS-domain"/>
    <property type="match status" value="1"/>
</dbReference>
<dbReference type="SUPFAM" id="SSF54631">
    <property type="entry name" value="CBS-domain pair"/>
    <property type="match status" value="1"/>
</dbReference>
<dbReference type="Pfam" id="PF00571">
    <property type="entry name" value="CBS"/>
    <property type="match status" value="2"/>
</dbReference>
<feature type="domain" description="CBS" evidence="3">
    <location>
        <begin position="72"/>
        <end position="127"/>
    </location>
</feature>
<keyword evidence="2" id="KW-0129">CBS domain</keyword>
<dbReference type="EMBL" id="JPGN01000063">
    <property type="protein sequence ID" value="KFI19076.1"/>
    <property type="molecule type" value="Genomic_DNA"/>
</dbReference>
<protein>
    <recommendedName>
        <fullName evidence="3">CBS domain-containing protein</fullName>
    </recommendedName>
</protein>
<dbReference type="SMART" id="SM00116">
    <property type="entry name" value="CBS"/>
    <property type="match status" value="2"/>
</dbReference>
<dbReference type="InterPro" id="IPR038282">
    <property type="entry name" value="DUF2267_sf"/>
</dbReference>
<comment type="caution">
    <text evidence="4">The sequence shown here is derived from an EMBL/GenBank/DDBJ whole genome shotgun (WGS) entry which is preliminary data.</text>
</comment>
<evidence type="ECO:0000313" key="5">
    <source>
        <dbReference type="Proteomes" id="UP000028839"/>
    </source>
</evidence>
<dbReference type="PANTHER" id="PTHR48108">
    <property type="entry name" value="CBS DOMAIN-CONTAINING PROTEIN CBSX2, CHLOROPLASTIC"/>
    <property type="match status" value="1"/>
</dbReference>
<dbReference type="AlphaFoldDB" id="A0A0E2Z1H1"/>
<dbReference type="Proteomes" id="UP000028839">
    <property type="component" value="Unassembled WGS sequence"/>
</dbReference>
<gene>
    <name evidence="4" type="ORF">IB75_10730</name>
</gene>
<dbReference type="InterPro" id="IPR018727">
    <property type="entry name" value="DUF2267"/>
</dbReference>
<dbReference type="HOGENOM" id="CLU_942149_0_0_6"/>
<dbReference type="Pfam" id="PF10025">
    <property type="entry name" value="DUF2267"/>
    <property type="match status" value="1"/>
</dbReference>
<evidence type="ECO:0000313" key="4">
    <source>
        <dbReference type="EMBL" id="KFI19076.1"/>
    </source>
</evidence>
<dbReference type="Gene3D" id="1.10.490.110">
    <property type="entry name" value="Uncharacterized conserved protein DUF2267"/>
    <property type="match status" value="1"/>
</dbReference>
<name>A0A0E2Z1H1_9GAMM</name>
<evidence type="ECO:0000259" key="3">
    <source>
        <dbReference type="PROSITE" id="PS51371"/>
    </source>
</evidence>
<dbReference type="InterPro" id="IPR000644">
    <property type="entry name" value="CBS_dom"/>
</dbReference>
<dbReference type="InterPro" id="IPR051462">
    <property type="entry name" value="CBS_domain-containing"/>
</dbReference>
<accession>A0A0E2Z1H1</accession>